<evidence type="ECO:0000259" key="1">
    <source>
        <dbReference type="Pfam" id="PF13556"/>
    </source>
</evidence>
<dbReference type="PANTHER" id="PTHR33744">
    <property type="entry name" value="CARBOHYDRATE DIACID REGULATOR"/>
    <property type="match status" value="1"/>
</dbReference>
<proteinExistence type="predicted"/>
<accession>A0ABS2KVI9</accession>
<evidence type="ECO:0008006" key="5">
    <source>
        <dbReference type="Google" id="ProtNLM"/>
    </source>
</evidence>
<gene>
    <name evidence="3" type="ORF">JOE42_002666</name>
</gene>
<comment type="caution">
    <text evidence="3">The sequence shown here is derived from an EMBL/GenBank/DDBJ whole genome shotgun (WGS) entry which is preliminary data.</text>
</comment>
<dbReference type="InterPro" id="IPR042070">
    <property type="entry name" value="PucR_C-HTH_sf"/>
</dbReference>
<feature type="domain" description="PucR C-terminal helix-turn-helix" evidence="1">
    <location>
        <begin position="352"/>
        <end position="408"/>
    </location>
</feature>
<dbReference type="RefSeq" id="WP_204868871.1">
    <property type="nucleotide sequence ID" value="NZ_JAFBBK010000001.1"/>
</dbReference>
<dbReference type="PANTHER" id="PTHR33744:SF1">
    <property type="entry name" value="DNA-BINDING TRANSCRIPTIONAL ACTIVATOR ADER"/>
    <property type="match status" value="1"/>
</dbReference>
<evidence type="ECO:0000259" key="2">
    <source>
        <dbReference type="Pfam" id="PF14361"/>
    </source>
</evidence>
<reference evidence="3 4" key="1">
    <citation type="submission" date="2021-01" db="EMBL/GenBank/DDBJ databases">
        <title>Genomics of switchgrass bacterial isolates.</title>
        <authorList>
            <person name="Shade A."/>
        </authorList>
    </citation>
    <scope>NUCLEOTIDE SEQUENCE [LARGE SCALE GENOMIC DNA]</scope>
    <source>
        <strain evidence="3 4">PvP111</strain>
    </source>
</reference>
<feature type="domain" description="RsbT co-antagonist protein RsbRD N-terminal" evidence="2">
    <location>
        <begin position="39"/>
        <end position="177"/>
    </location>
</feature>
<dbReference type="Pfam" id="PF13556">
    <property type="entry name" value="HTH_30"/>
    <property type="match status" value="1"/>
</dbReference>
<dbReference type="Pfam" id="PF14361">
    <property type="entry name" value="RsbRD_N"/>
    <property type="match status" value="1"/>
</dbReference>
<name>A0ABS2KVI9_9NOCA</name>
<organism evidence="3 4">
    <name type="scientific">Rhodococcoides corynebacterioides</name>
    <dbReference type="NCBI Taxonomy" id="53972"/>
    <lineage>
        <taxon>Bacteria</taxon>
        <taxon>Bacillati</taxon>
        <taxon>Actinomycetota</taxon>
        <taxon>Actinomycetes</taxon>
        <taxon>Mycobacteriales</taxon>
        <taxon>Nocardiaceae</taxon>
        <taxon>Rhodococcoides</taxon>
    </lineage>
</organism>
<protein>
    <recommendedName>
        <fullName evidence="5">PucR family transcriptional regulator</fullName>
    </recommendedName>
</protein>
<evidence type="ECO:0000313" key="4">
    <source>
        <dbReference type="Proteomes" id="UP000703038"/>
    </source>
</evidence>
<dbReference type="Gene3D" id="1.10.10.2840">
    <property type="entry name" value="PucR C-terminal helix-turn-helix domain"/>
    <property type="match status" value="1"/>
</dbReference>
<dbReference type="InterPro" id="IPR051448">
    <property type="entry name" value="CdaR-like_regulators"/>
</dbReference>
<keyword evidence="4" id="KW-1185">Reference proteome</keyword>
<dbReference type="InterPro" id="IPR025736">
    <property type="entry name" value="PucR_C-HTH_dom"/>
</dbReference>
<sequence length="440" mass="46827">MASPSIGRGSGLHPVRGRLSTEERAAIQRAWAALIPEADAIADSITLALFEQDPDYLQAGSDITAVVRRSTREHIRLGLRKLSGTQHGSEDNTEVWRRTGRERARQGIPMELVLKAYTLGSRTLWEELVNARGANPGLLEPRLLLVAGQRLWHALDAQNTILVDSYRRETARMQQRDVTKILAVLDGLRDGRGADPAFVVDARNTLGLTTQHRVACVVGPLSERGDPPLTSPEDAVDGVTSLSHWHIRDGVQFGVVCPAKTDLAPVAEALAARAVGPVGIAASADGLVSFAAAYRAAARAAATIGAGDTPAAVATDRLPHIVMSADDEISDLVVSHALGSLNGHPPAQREVLLRTLAHVLATDGSPTNAAKLLYCHRNTVIYRLHQVEELTGRSITAPDDRLLLTLALVRSGHWADAVAGVAATHAGNVTPESSTATSAR</sequence>
<dbReference type="Proteomes" id="UP000703038">
    <property type="component" value="Unassembled WGS sequence"/>
</dbReference>
<dbReference type="EMBL" id="JAFBBK010000001">
    <property type="protein sequence ID" value="MBM7415933.1"/>
    <property type="molecule type" value="Genomic_DNA"/>
</dbReference>
<dbReference type="InterPro" id="IPR025751">
    <property type="entry name" value="RsbRD_N_dom"/>
</dbReference>
<evidence type="ECO:0000313" key="3">
    <source>
        <dbReference type="EMBL" id="MBM7415933.1"/>
    </source>
</evidence>